<gene>
    <name evidence="2" type="ORF">EVAR_18867_1</name>
</gene>
<evidence type="ECO:0000313" key="3">
    <source>
        <dbReference type="Proteomes" id="UP000299102"/>
    </source>
</evidence>
<protein>
    <submittedName>
        <fullName evidence="2">Uncharacterized protein</fullName>
    </submittedName>
</protein>
<organism evidence="2 3">
    <name type="scientific">Eumeta variegata</name>
    <name type="common">Bagworm moth</name>
    <name type="synonym">Eumeta japonica</name>
    <dbReference type="NCBI Taxonomy" id="151549"/>
    <lineage>
        <taxon>Eukaryota</taxon>
        <taxon>Metazoa</taxon>
        <taxon>Ecdysozoa</taxon>
        <taxon>Arthropoda</taxon>
        <taxon>Hexapoda</taxon>
        <taxon>Insecta</taxon>
        <taxon>Pterygota</taxon>
        <taxon>Neoptera</taxon>
        <taxon>Endopterygota</taxon>
        <taxon>Lepidoptera</taxon>
        <taxon>Glossata</taxon>
        <taxon>Ditrysia</taxon>
        <taxon>Tineoidea</taxon>
        <taxon>Psychidae</taxon>
        <taxon>Oiketicinae</taxon>
        <taxon>Eumeta</taxon>
    </lineage>
</organism>
<feature type="region of interest" description="Disordered" evidence="1">
    <location>
        <begin position="105"/>
        <end position="155"/>
    </location>
</feature>
<comment type="caution">
    <text evidence="2">The sequence shown here is derived from an EMBL/GenBank/DDBJ whole genome shotgun (WGS) entry which is preliminary data.</text>
</comment>
<keyword evidence="3" id="KW-1185">Reference proteome</keyword>
<evidence type="ECO:0000313" key="2">
    <source>
        <dbReference type="EMBL" id="GBP27390.1"/>
    </source>
</evidence>
<reference evidence="2 3" key="1">
    <citation type="journal article" date="2019" name="Commun. Biol.">
        <title>The bagworm genome reveals a unique fibroin gene that provides high tensile strength.</title>
        <authorList>
            <person name="Kono N."/>
            <person name="Nakamura H."/>
            <person name="Ohtoshi R."/>
            <person name="Tomita M."/>
            <person name="Numata K."/>
            <person name="Arakawa K."/>
        </authorList>
    </citation>
    <scope>NUCLEOTIDE SEQUENCE [LARGE SCALE GENOMIC DNA]</scope>
</reference>
<dbReference type="EMBL" id="BGZK01000192">
    <property type="protein sequence ID" value="GBP27390.1"/>
    <property type="molecule type" value="Genomic_DNA"/>
</dbReference>
<proteinExistence type="predicted"/>
<sequence length="188" mass="20339">MTRIRVSCREQSLQIIEPATDVVCLWFPAVADACTVEIIGRPSMLSGERSRARCARLSLCQSSVIRAAGVRISDCSYLDDTMAVQTPSLTNLHSRFQLRAQAQNHHTGAQAPLRMRIPVGGGGRVPGMRSGNDEGGGGGSRPGRPATASKTRQWSAPYCSSCVNCRPPPVERQWTADCGFCHQPSSKR</sequence>
<accession>A0A4C1UMI6</accession>
<dbReference type="AlphaFoldDB" id="A0A4C1UMI6"/>
<dbReference type="Proteomes" id="UP000299102">
    <property type="component" value="Unassembled WGS sequence"/>
</dbReference>
<name>A0A4C1UMI6_EUMVA</name>
<evidence type="ECO:0000256" key="1">
    <source>
        <dbReference type="SAM" id="MobiDB-lite"/>
    </source>
</evidence>